<dbReference type="OrthoDB" id="2364877at2759"/>
<dbReference type="EMBL" id="CAJVPZ010019494">
    <property type="protein sequence ID" value="CAG8694480.1"/>
    <property type="molecule type" value="Genomic_DNA"/>
</dbReference>
<dbReference type="AlphaFoldDB" id="A0A9N9EVY3"/>
<sequence length="115" mass="12742">MGGYVGKPQYTNETISLDLSKSFDISNPPWRIDTKATAPVNAEFGSACLSPVDGSTIYIIGGVAYETSLGFFKPSLIYTFDSTESKWTTLDTFGFTQFDNNVTNLYNDMQAIMRH</sequence>
<dbReference type="InterPro" id="IPR011043">
    <property type="entry name" value="Gal_Oxase/kelch_b-propeller"/>
</dbReference>
<feature type="non-terminal residue" evidence="1">
    <location>
        <position position="115"/>
    </location>
</feature>
<proteinExistence type="predicted"/>
<organism evidence="1 2">
    <name type="scientific">Racocetra fulgida</name>
    <dbReference type="NCBI Taxonomy" id="60492"/>
    <lineage>
        <taxon>Eukaryota</taxon>
        <taxon>Fungi</taxon>
        <taxon>Fungi incertae sedis</taxon>
        <taxon>Mucoromycota</taxon>
        <taxon>Glomeromycotina</taxon>
        <taxon>Glomeromycetes</taxon>
        <taxon>Diversisporales</taxon>
        <taxon>Gigasporaceae</taxon>
        <taxon>Racocetra</taxon>
    </lineage>
</organism>
<comment type="caution">
    <text evidence="1">The sequence shown here is derived from an EMBL/GenBank/DDBJ whole genome shotgun (WGS) entry which is preliminary data.</text>
</comment>
<evidence type="ECO:0000313" key="2">
    <source>
        <dbReference type="Proteomes" id="UP000789396"/>
    </source>
</evidence>
<dbReference type="InterPro" id="IPR015915">
    <property type="entry name" value="Kelch-typ_b-propeller"/>
</dbReference>
<keyword evidence="2" id="KW-1185">Reference proteome</keyword>
<protein>
    <submittedName>
        <fullName evidence="1">1126_t:CDS:1</fullName>
    </submittedName>
</protein>
<dbReference type="Gene3D" id="2.120.10.80">
    <property type="entry name" value="Kelch-type beta propeller"/>
    <property type="match status" value="1"/>
</dbReference>
<evidence type="ECO:0000313" key="1">
    <source>
        <dbReference type="EMBL" id="CAG8694480.1"/>
    </source>
</evidence>
<reference evidence="1" key="1">
    <citation type="submission" date="2021-06" db="EMBL/GenBank/DDBJ databases">
        <authorList>
            <person name="Kallberg Y."/>
            <person name="Tangrot J."/>
            <person name="Rosling A."/>
        </authorList>
    </citation>
    <scope>NUCLEOTIDE SEQUENCE</scope>
    <source>
        <strain evidence="1">IN212</strain>
    </source>
</reference>
<accession>A0A9N9EVY3</accession>
<dbReference type="SUPFAM" id="SSF50965">
    <property type="entry name" value="Galactose oxidase, central domain"/>
    <property type="match status" value="1"/>
</dbReference>
<name>A0A9N9EVY3_9GLOM</name>
<dbReference type="Proteomes" id="UP000789396">
    <property type="component" value="Unassembled WGS sequence"/>
</dbReference>
<gene>
    <name evidence="1" type="ORF">RFULGI_LOCUS10149</name>
</gene>